<name>A0ABY8QLA0_9RHOB</name>
<dbReference type="InterPro" id="IPR003660">
    <property type="entry name" value="HAMP_dom"/>
</dbReference>
<evidence type="ECO:0000259" key="6">
    <source>
        <dbReference type="PROSITE" id="PS50111"/>
    </source>
</evidence>
<dbReference type="PROSITE" id="PS50111">
    <property type="entry name" value="CHEMOTAXIS_TRANSDUC_2"/>
    <property type="match status" value="1"/>
</dbReference>
<dbReference type="SMART" id="SM00304">
    <property type="entry name" value="HAMP"/>
    <property type="match status" value="2"/>
</dbReference>
<dbReference type="Gene3D" id="1.10.287.950">
    <property type="entry name" value="Methyl-accepting chemotaxis protein"/>
    <property type="match status" value="1"/>
</dbReference>
<sequence>MSVFLSRFSVRTQVLFSAAVLLVALVAVTAMAWAVKDSMATSVAELNTNAEKANVLKRAELELSSASRNAAYFALQPDAGWAAVQNTLNAVTQTLTTVKAQPWGTDNLAQELESIAAGLLGLEPLAADAKDAQTPERRAELSGIADSAIRTALFHLSAVTKQADRAIVQAADQVRSTEVRADRVFLGVGLAALVFGLIVAIVFGRLLTAPILSLERSVKKLVEQDYDSDIQGTGRSDEIGGIARNLAELKTKLALAQTAATTQKKTGERRTALFHQLGQAMNRLKGGDLAQTMSAAEWSDLGQDYVALCGDFNALASGLQDLVGQLRHSGEMVQSNSHELSNMSSEMSRRAEMQAATLEQSAAALEELASSVKSASERAQSADAMVVKGRERAERGGEVMARAQAAMGSIARSSEQITQIIGVIDDIAFQTNLLALNAGVEAARAGESGKGFSVVASEVRSLAQRASESAREIKELVSNSSAQVEDGERLVEETSVTLKDIVDSVNEVSVMVSDIAVSAKEQASGVQEINVGVAELDKATQQNAAMVNQTTSASRQLNQEAERLSALLAQFSGGKARANLAPSQPEAARPAQATRQHSVVMHGAADLEVEPEPLERQTKAQSDWDKAVIEPAVAKPAAGHFQSTGTGGEIWKDF</sequence>
<evidence type="ECO:0000256" key="5">
    <source>
        <dbReference type="SAM" id="Phobius"/>
    </source>
</evidence>
<evidence type="ECO:0000256" key="3">
    <source>
        <dbReference type="PROSITE-ProRule" id="PRU00284"/>
    </source>
</evidence>
<accession>A0ABY8QLA0</accession>
<keyword evidence="3" id="KW-0807">Transducer</keyword>
<feature type="coiled-coil region" evidence="4">
    <location>
        <begin position="348"/>
        <end position="378"/>
    </location>
</feature>
<dbReference type="SUPFAM" id="SSF158472">
    <property type="entry name" value="HAMP domain-like"/>
    <property type="match status" value="1"/>
</dbReference>
<dbReference type="InterPro" id="IPR004089">
    <property type="entry name" value="MCPsignal_dom"/>
</dbReference>
<feature type="transmembrane region" description="Helical" evidence="5">
    <location>
        <begin position="184"/>
        <end position="207"/>
    </location>
</feature>
<feature type="domain" description="Methyl-accepting transducer" evidence="6">
    <location>
        <begin position="329"/>
        <end position="558"/>
    </location>
</feature>
<dbReference type="SUPFAM" id="SSF58104">
    <property type="entry name" value="Methyl-accepting chemotaxis protein (MCP) signaling domain"/>
    <property type="match status" value="1"/>
</dbReference>
<keyword evidence="5" id="KW-1133">Transmembrane helix</keyword>
<keyword evidence="1" id="KW-0145">Chemotaxis</keyword>
<keyword evidence="5" id="KW-0472">Membrane</keyword>
<dbReference type="RefSeq" id="WP_282302015.1">
    <property type="nucleotide sequence ID" value="NZ_CP124616.1"/>
</dbReference>
<keyword evidence="5" id="KW-0812">Transmembrane</keyword>
<keyword evidence="4" id="KW-0175">Coiled coil</keyword>
<dbReference type="Pfam" id="PF00015">
    <property type="entry name" value="MCPsignal"/>
    <property type="match status" value="1"/>
</dbReference>
<proteinExistence type="inferred from homology"/>
<dbReference type="PANTHER" id="PTHR43531">
    <property type="entry name" value="PROTEIN ICFG"/>
    <property type="match status" value="1"/>
</dbReference>
<feature type="domain" description="HAMP" evidence="7">
    <location>
        <begin position="205"/>
        <end position="258"/>
    </location>
</feature>
<protein>
    <submittedName>
        <fullName evidence="8">Methyl-accepting chemotaxis protein</fullName>
    </submittedName>
</protein>
<evidence type="ECO:0000313" key="9">
    <source>
        <dbReference type="Proteomes" id="UP001241605"/>
    </source>
</evidence>
<keyword evidence="9" id="KW-1185">Reference proteome</keyword>
<evidence type="ECO:0000259" key="7">
    <source>
        <dbReference type="PROSITE" id="PS50885"/>
    </source>
</evidence>
<evidence type="ECO:0000313" key="8">
    <source>
        <dbReference type="EMBL" id="WGW05392.1"/>
    </source>
</evidence>
<reference evidence="8 9" key="1">
    <citation type="submission" date="2023-05" db="EMBL/GenBank/DDBJ databases">
        <title>YMD87, complete Genome.</title>
        <authorList>
            <person name="Zhang J."/>
            <person name="Xu X."/>
        </authorList>
    </citation>
    <scope>NUCLEOTIDE SEQUENCE [LARGE SCALE GENOMIC DNA]</scope>
    <source>
        <strain evidence="8 9">YMD87</strain>
    </source>
</reference>
<dbReference type="SMART" id="SM00283">
    <property type="entry name" value="MA"/>
    <property type="match status" value="1"/>
</dbReference>
<dbReference type="CDD" id="cd11386">
    <property type="entry name" value="MCP_signal"/>
    <property type="match status" value="1"/>
</dbReference>
<gene>
    <name evidence="8" type="ORF">QF118_07560</name>
</gene>
<evidence type="ECO:0000256" key="4">
    <source>
        <dbReference type="SAM" id="Coils"/>
    </source>
</evidence>
<dbReference type="InterPro" id="IPR051310">
    <property type="entry name" value="MCP_chemotaxis"/>
</dbReference>
<dbReference type="Proteomes" id="UP001241605">
    <property type="component" value="Chromosome"/>
</dbReference>
<evidence type="ECO:0000256" key="2">
    <source>
        <dbReference type="ARBA" id="ARBA00029447"/>
    </source>
</evidence>
<dbReference type="EMBL" id="CP124616">
    <property type="protein sequence ID" value="WGW05392.1"/>
    <property type="molecule type" value="Genomic_DNA"/>
</dbReference>
<dbReference type="PROSITE" id="PS50885">
    <property type="entry name" value="HAMP"/>
    <property type="match status" value="1"/>
</dbReference>
<evidence type="ECO:0000256" key="1">
    <source>
        <dbReference type="ARBA" id="ARBA00022500"/>
    </source>
</evidence>
<comment type="similarity">
    <text evidence="2">Belongs to the methyl-accepting chemotaxis (MCP) protein family.</text>
</comment>
<dbReference type="PANTHER" id="PTHR43531:SF11">
    <property type="entry name" value="METHYL-ACCEPTING CHEMOTAXIS PROTEIN 3"/>
    <property type="match status" value="1"/>
</dbReference>
<dbReference type="Gene3D" id="6.10.340.10">
    <property type="match status" value="1"/>
</dbReference>
<organism evidence="8 9">
    <name type="scientific">Tropicibacter oceani</name>
    <dbReference type="NCBI Taxonomy" id="3058420"/>
    <lineage>
        <taxon>Bacteria</taxon>
        <taxon>Pseudomonadati</taxon>
        <taxon>Pseudomonadota</taxon>
        <taxon>Alphaproteobacteria</taxon>
        <taxon>Rhodobacterales</taxon>
        <taxon>Roseobacteraceae</taxon>
        <taxon>Tropicibacter</taxon>
    </lineage>
</organism>